<feature type="compositionally biased region" description="Polar residues" evidence="1">
    <location>
        <begin position="141"/>
        <end position="163"/>
    </location>
</feature>
<reference evidence="2" key="2">
    <citation type="submission" date="2015-06" db="UniProtKB">
        <authorList>
            <consortium name="EnsemblPlants"/>
        </authorList>
    </citation>
    <scope>IDENTIFICATION</scope>
    <source>
        <strain evidence="2">DM1-3 516 R44</strain>
    </source>
</reference>
<accession>M1DQ88</accession>
<proteinExistence type="predicted"/>
<dbReference type="Proteomes" id="UP000011115">
    <property type="component" value="Unassembled WGS sequence"/>
</dbReference>
<dbReference type="PaxDb" id="4113-PGSC0003DMT400092649"/>
<sequence>MLDVPSILVLITELCQRDGVPRDEMRYFEVTPTSSTDIWRIEAEYTREEAEMMRAAPVDTSPEVDVGAIPAEAPYPTPGIQLLPLPPSLLMDVIAADESEAEIGEEQIQVRDAEVYDDLADLEDAMFETARQTSLRDTTIIRSSGAGTSGVTPSIDAQSQSVTPVIDAPTDGVTA</sequence>
<feature type="region of interest" description="Disordered" evidence="1">
    <location>
        <begin position="141"/>
        <end position="175"/>
    </location>
</feature>
<evidence type="ECO:0008006" key="4">
    <source>
        <dbReference type="Google" id="ProtNLM"/>
    </source>
</evidence>
<evidence type="ECO:0000313" key="3">
    <source>
        <dbReference type="Proteomes" id="UP000011115"/>
    </source>
</evidence>
<dbReference type="AlphaFoldDB" id="M1DQ88"/>
<dbReference type="HOGENOM" id="CLU_029307_2_3_1"/>
<name>M1DQ88_SOLTU</name>
<evidence type="ECO:0000313" key="2">
    <source>
        <dbReference type="EnsemblPlants" id="PGSC0003DMT400092649"/>
    </source>
</evidence>
<reference evidence="3" key="1">
    <citation type="journal article" date="2011" name="Nature">
        <title>Genome sequence and analysis of the tuber crop potato.</title>
        <authorList>
            <consortium name="The Potato Genome Sequencing Consortium"/>
        </authorList>
    </citation>
    <scope>NUCLEOTIDE SEQUENCE [LARGE SCALE GENOMIC DNA]</scope>
    <source>
        <strain evidence="3">cv. DM1-3 516 R44</strain>
    </source>
</reference>
<keyword evidence="3" id="KW-1185">Reference proteome</keyword>
<protein>
    <recommendedName>
        <fullName evidence="4">Polyprotein protein</fullName>
    </recommendedName>
</protein>
<evidence type="ECO:0000256" key="1">
    <source>
        <dbReference type="SAM" id="MobiDB-lite"/>
    </source>
</evidence>
<organism evidence="2 3">
    <name type="scientific">Solanum tuberosum</name>
    <name type="common">Potato</name>
    <dbReference type="NCBI Taxonomy" id="4113"/>
    <lineage>
        <taxon>Eukaryota</taxon>
        <taxon>Viridiplantae</taxon>
        <taxon>Streptophyta</taxon>
        <taxon>Embryophyta</taxon>
        <taxon>Tracheophyta</taxon>
        <taxon>Spermatophyta</taxon>
        <taxon>Magnoliopsida</taxon>
        <taxon>eudicotyledons</taxon>
        <taxon>Gunneridae</taxon>
        <taxon>Pentapetalae</taxon>
        <taxon>asterids</taxon>
        <taxon>lamiids</taxon>
        <taxon>Solanales</taxon>
        <taxon>Solanaceae</taxon>
        <taxon>Solanoideae</taxon>
        <taxon>Solaneae</taxon>
        <taxon>Solanum</taxon>
    </lineage>
</organism>
<dbReference type="EnsemblPlants" id="PGSC0003DMT400092649">
    <property type="protein sequence ID" value="PGSC0003DMT400092649"/>
    <property type="gene ID" value="PGSC0003DMG400042220"/>
</dbReference>
<dbReference type="Gramene" id="PGSC0003DMT400092649">
    <property type="protein sequence ID" value="PGSC0003DMT400092649"/>
    <property type="gene ID" value="PGSC0003DMG400042220"/>
</dbReference>
<dbReference type="InParanoid" id="M1DQ88"/>